<dbReference type="PRINTS" id="PR01840">
    <property type="entry name" value="TATCFAMILY"/>
</dbReference>
<feature type="region of interest" description="Disordered" evidence="8">
    <location>
        <begin position="265"/>
        <end position="302"/>
    </location>
</feature>
<evidence type="ECO:0000256" key="2">
    <source>
        <dbReference type="ARBA" id="ARBA00022692"/>
    </source>
</evidence>
<keyword evidence="7" id="KW-0813">Transport</keyword>
<dbReference type="GO" id="GO:0043953">
    <property type="term" value="P:protein transport by the Tat complex"/>
    <property type="evidence" value="ECO:0007669"/>
    <property type="project" value="UniProtKB-UniRule"/>
</dbReference>
<dbReference type="GO" id="GO:0065002">
    <property type="term" value="P:intracellular protein transmembrane transport"/>
    <property type="evidence" value="ECO:0007669"/>
    <property type="project" value="TreeGrafter"/>
</dbReference>
<comment type="similarity">
    <text evidence="7">Belongs to the TatC family.</text>
</comment>
<feature type="transmembrane region" description="Helical" evidence="7">
    <location>
        <begin position="237"/>
        <end position="259"/>
    </location>
</feature>
<feature type="transmembrane region" description="Helical" evidence="7">
    <location>
        <begin position="129"/>
        <end position="151"/>
    </location>
</feature>
<dbReference type="Proteomes" id="UP000775129">
    <property type="component" value="Unassembled WGS sequence"/>
</dbReference>
<dbReference type="EMBL" id="DYWO01000158">
    <property type="protein sequence ID" value="HJF49211.1"/>
    <property type="molecule type" value="Genomic_DNA"/>
</dbReference>
<reference evidence="9" key="2">
    <citation type="submission" date="2021-09" db="EMBL/GenBank/DDBJ databases">
        <authorList>
            <person name="Gilroy R."/>
        </authorList>
    </citation>
    <scope>NUCLEOTIDE SEQUENCE</scope>
    <source>
        <strain evidence="9">1647</strain>
    </source>
</reference>
<comment type="function">
    <text evidence="7">Part of the twin-arginine translocation (Tat) system that transports large folded proteins containing a characteristic twin-arginine motif in their signal peptide across membranes. Together with TatB, TatC is part of a receptor directly interacting with Tat signal peptides.</text>
</comment>
<evidence type="ECO:0000313" key="10">
    <source>
        <dbReference type="Proteomes" id="UP000775129"/>
    </source>
</evidence>
<evidence type="ECO:0000256" key="6">
    <source>
        <dbReference type="ARBA" id="ARBA00023136"/>
    </source>
</evidence>
<dbReference type="NCBIfam" id="TIGR00945">
    <property type="entry name" value="tatC"/>
    <property type="match status" value="1"/>
</dbReference>
<dbReference type="HAMAP" id="MF_00902">
    <property type="entry name" value="TatC"/>
    <property type="match status" value="1"/>
</dbReference>
<keyword evidence="7" id="KW-1003">Cell membrane</keyword>
<evidence type="ECO:0000256" key="1">
    <source>
        <dbReference type="ARBA" id="ARBA00004141"/>
    </source>
</evidence>
<evidence type="ECO:0000256" key="7">
    <source>
        <dbReference type="HAMAP-Rule" id="MF_00902"/>
    </source>
</evidence>
<comment type="caution">
    <text evidence="9">The sequence shown here is derived from an EMBL/GenBank/DDBJ whole genome shotgun (WGS) entry which is preliminary data.</text>
</comment>
<organism evidence="9 10">
    <name type="scientific">Brachybacterium paraconglomeratum</name>
    <dbReference type="NCBI Taxonomy" id="173362"/>
    <lineage>
        <taxon>Bacteria</taxon>
        <taxon>Bacillati</taxon>
        <taxon>Actinomycetota</taxon>
        <taxon>Actinomycetes</taxon>
        <taxon>Micrococcales</taxon>
        <taxon>Dermabacteraceae</taxon>
        <taxon>Brachybacterium</taxon>
    </lineage>
</organism>
<accession>A0A921KRY2</accession>
<dbReference type="PANTHER" id="PTHR30371">
    <property type="entry name" value="SEC-INDEPENDENT PROTEIN TRANSLOCASE PROTEIN TATC"/>
    <property type="match status" value="1"/>
</dbReference>
<gene>
    <name evidence="7 9" type="primary">tatC</name>
    <name evidence="9" type="ORF">K8W24_05340</name>
</gene>
<keyword evidence="3 7" id="KW-0653">Protein transport</keyword>
<dbReference type="GO" id="GO:0033281">
    <property type="term" value="C:TAT protein transport complex"/>
    <property type="evidence" value="ECO:0007669"/>
    <property type="project" value="UniProtKB-UniRule"/>
</dbReference>
<name>A0A921KRY2_9MICO</name>
<feature type="transmembrane region" description="Helical" evidence="7">
    <location>
        <begin position="40"/>
        <end position="58"/>
    </location>
</feature>
<evidence type="ECO:0000256" key="3">
    <source>
        <dbReference type="ARBA" id="ARBA00022927"/>
    </source>
</evidence>
<dbReference type="InterPro" id="IPR002033">
    <property type="entry name" value="TatC"/>
</dbReference>
<protein>
    <recommendedName>
        <fullName evidence="7">Sec-independent protein translocase protein TatC</fullName>
    </recommendedName>
</protein>
<dbReference type="Pfam" id="PF00902">
    <property type="entry name" value="TatC"/>
    <property type="match status" value="1"/>
</dbReference>
<evidence type="ECO:0000313" key="9">
    <source>
        <dbReference type="EMBL" id="HJF49211.1"/>
    </source>
</evidence>
<proteinExistence type="inferred from homology"/>
<feature type="compositionally biased region" description="Basic and acidic residues" evidence="8">
    <location>
        <begin position="278"/>
        <end position="302"/>
    </location>
</feature>
<keyword evidence="4 7" id="KW-1133">Transmembrane helix</keyword>
<reference evidence="9" key="1">
    <citation type="journal article" date="2021" name="PeerJ">
        <title>Extensive microbial diversity within the chicken gut microbiome revealed by metagenomics and culture.</title>
        <authorList>
            <person name="Gilroy R."/>
            <person name="Ravi A."/>
            <person name="Getino M."/>
            <person name="Pursley I."/>
            <person name="Horton D.L."/>
            <person name="Alikhan N.F."/>
            <person name="Baker D."/>
            <person name="Gharbi K."/>
            <person name="Hall N."/>
            <person name="Watson M."/>
            <person name="Adriaenssens E.M."/>
            <person name="Foster-Nyarko E."/>
            <person name="Jarju S."/>
            <person name="Secka A."/>
            <person name="Antonio M."/>
            <person name="Oren A."/>
            <person name="Chaudhuri R.R."/>
            <person name="La Ragione R."/>
            <person name="Hildebrand F."/>
            <person name="Pallen M.J."/>
        </authorList>
    </citation>
    <scope>NUCLEOTIDE SEQUENCE</scope>
    <source>
        <strain evidence="9">1647</strain>
    </source>
</reference>
<keyword evidence="5 7" id="KW-0811">Translocation</keyword>
<feature type="transmembrane region" description="Helical" evidence="7">
    <location>
        <begin position="180"/>
        <end position="203"/>
    </location>
</feature>
<dbReference type="AlphaFoldDB" id="A0A921KRY2"/>
<feature type="transmembrane region" description="Helical" evidence="7">
    <location>
        <begin position="96"/>
        <end position="117"/>
    </location>
</feature>
<keyword evidence="2 7" id="KW-0812">Transmembrane</keyword>
<dbReference type="GO" id="GO:0009977">
    <property type="term" value="F:proton motive force dependent protein transmembrane transporter activity"/>
    <property type="evidence" value="ECO:0007669"/>
    <property type="project" value="TreeGrafter"/>
</dbReference>
<feature type="transmembrane region" description="Helical" evidence="7">
    <location>
        <begin position="215"/>
        <end position="231"/>
    </location>
</feature>
<comment type="subcellular location">
    <subcellularLocation>
        <location evidence="7">Cell membrane</location>
        <topology evidence="7">Multi-pass membrane protein</topology>
    </subcellularLocation>
    <subcellularLocation>
        <location evidence="1">Membrane</location>
        <topology evidence="1">Multi-pass membrane protein</topology>
    </subcellularLocation>
</comment>
<comment type="subunit">
    <text evidence="7">The Tat system comprises two distinct complexes: a TatABC complex, containing multiple copies of TatA, TatB and TatC subunits, and a separate TatA complex, containing only TatA subunits. Substrates initially bind to the TatABC complex, which probably triggers association of the separate TatA complex to form the active translocon.</text>
</comment>
<sequence length="302" mass="33393">MASDTQGHDQAQGAPATKRGRDPEGRMSLGEHLTELRNRLVISAITVLVFSVVGWFLFDWVFEALKRPFTLAAEQGLQADLNFRGVGTGLNVKLQMSAYVGLLLSSPMIMLQIWLFVMPGLHKNERRYAIGFFGSAIPLFFVGCLAGYWAVNQLVPVLLSFTPQADGVEQLISYDEYLSLLVKTMLAFGVAFVVPVVMVLLNFMGLVSGRAMLKAWRWIIFLSFAFTAVMVPTPEPITLIAMSAAIASLFFGAIVISMLHDRRRAKRSGDEDLDDDEASRIDDEVEKIDGPSRLDEPDEGGR</sequence>
<feature type="region of interest" description="Disordered" evidence="8">
    <location>
        <begin position="1"/>
        <end position="27"/>
    </location>
</feature>
<evidence type="ECO:0000256" key="5">
    <source>
        <dbReference type="ARBA" id="ARBA00023010"/>
    </source>
</evidence>
<evidence type="ECO:0000256" key="4">
    <source>
        <dbReference type="ARBA" id="ARBA00022989"/>
    </source>
</evidence>
<dbReference type="PANTHER" id="PTHR30371:SF0">
    <property type="entry name" value="SEC-INDEPENDENT PROTEIN TRANSLOCASE PROTEIN TATC, CHLOROPLASTIC-RELATED"/>
    <property type="match status" value="1"/>
</dbReference>
<evidence type="ECO:0000256" key="8">
    <source>
        <dbReference type="SAM" id="MobiDB-lite"/>
    </source>
</evidence>
<keyword evidence="6 7" id="KW-0472">Membrane</keyword>